<accession>A0A136J3V4</accession>
<keyword evidence="4" id="KW-0995">Kinetochore</keyword>
<dbReference type="Pfam" id="PF05837">
    <property type="entry name" value="CENP-H"/>
    <property type="match status" value="1"/>
</dbReference>
<dbReference type="GO" id="GO:0005634">
    <property type="term" value="C:nucleus"/>
    <property type="evidence" value="ECO:0007669"/>
    <property type="project" value="UniProtKB-SubCell"/>
</dbReference>
<feature type="domain" description="Centromere protein H C-terminal" evidence="9">
    <location>
        <begin position="17"/>
        <end position="222"/>
    </location>
</feature>
<dbReference type="GO" id="GO:0007052">
    <property type="term" value="P:mitotic spindle organization"/>
    <property type="evidence" value="ECO:0007669"/>
    <property type="project" value="TreeGrafter"/>
</dbReference>
<keyword evidence="8" id="KW-0175">Coiled coil</keyword>
<keyword evidence="6" id="KW-0137">Centromere</keyword>
<reference evidence="11" key="1">
    <citation type="submission" date="2016-02" db="EMBL/GenBank/DDBJ databases">
        <title>Draft genome sequence of Microdochium bolleyi, a fungal endophyte of beachgrass.</title>
        <authorList>
            <consortium name="DOE Joint Genome Institute"/>
            <person name="David A.S."/>
            <person name="May G."/>
            <person name="Haridas S."/>
            <person name="Lim J."/>
            <person name="Wang M."/>
            <person name="Labutti K."/>
            <person name="Lipzen A."/>
            <person name="Barry K."/>
            <person name="Grigoriev I.V."/>
        </authorList>
    </citation>
    <scope>NUCLEOTIDE SEQUENCE [LARGE SCALE GENOMIC DNA]</scope>
    <source>
        <strain evidence="11">J235TASD1</strain>
    </source>
</reference>
<name>A0A136J3V4_9PEZI</name>
<evidence type="ECO:0000256" key="3">
    <source>
        <dbReference type="ARBA" id="ARBA00022454"/>
    </source>
</evidence>
<dbReference type="PANTHER" id="PTHR48122:SF1">
    <property type="entry name" value="CENTROMERE PROTEIN H"/>
    <property type="match status" value="1"/>
</dbReference>
<evidence type="ECO:0000256" key="6">
    <source>
        <dbReference type="ARBA" id="ARBA00023328"/>
    </source>
</evidence>
<evidence type="ECO:0000256" key="5">
    <source>
        <dbReference type="ARBA" id="ARBA00023242"/>
    </source>
</evidence>
<keyword evidence="11" id="KW-1185">Reference proteome</keyword>
<comment type="similarity">
    <text evidence="7">Belongs to the CENP-H/MCM16 family.</text>
</comment>
<dbReference type="AlphaFoldDB" id="A0A136J3V4"/>
<dbReference type="STRING" id="196109.A0A136J3V4"/>
<dbReference type="EMBL" id="KQ964249">
    <property type="protein sequence ID" value="KXJ91842.1"/>
    <property type="molecule type" value="Genomic_DNA"/>
</dbReference>
<keyword evidence="5" id="KW-0539">Nucleus</keyword>
<evidence type="ECO:0000256" key="1">
    <source>
        <dbReference type="ARBA" id="ARBA00004123"/>
    </source>
</evidence>
<protein>
    <submittedName>
        <fullName evidence="10">Centromere protein H (CENP-H)-domain-containing protein</fullName>
    </submittedName>
</protein>
<dbReference type="GO" id="GO:0000776">
    <property type="term" value="C:kinetochore"/>
    <property type="evidence" value="ECO:0007669"/>
    <property type="project" value="UniProtKB-KW"/>
</dbReference>
<dbReference type="GO" id="GO:0051382">
    <property type="term" value="P:kinetochore assembly"/>
    <property type="evidence" value="ECO:0007669"/>
    <property type="project" value="InterPro"/>
</dbReference>
<evidence type="ECO:0000259" key="9">
    <source>
        <dbReference type="Pfam" id="PF05837"/>
    </source>
</evidence>
<proteinExistence type="inferred from homology"/>
<evidence type="ECO:0000313" key="10">
    <source>
        <dbReference type="EMBL" id="KXJ91842.1"/>
    </source>
</evidence>
<dbReference type="InterPro" id="IPR040034">
    <property type="entry name" value="CENP-H"/>
</dbReference>
<evidence type="ECO:0000256" key="7">
    <source>
        <dbReference type="ARBA" id="ARBA00025735"/>
    </source>
</evidence>
<sequence>MDSNNRVLPPLSDDERRVLELHAQLRSLEQELALTQALHDYEPSSSSTRYSTQQDIEAAQADLADSRARYVLRNQVADSVLSVNPILQAVHHGVNASPIERDLEPLIADRDTASTAFAQQATSLGAILGSLAAVEVQSRTVAAENAALAAQLLTLAAEADQRRSQPVTDPAQAAEIAELEARVKASRQRFRVAKGTASAIVAGSGVDWARDAELRGIVLDAEDD</sequence>
<dbReference type="GO" id="GO:0007059">
    <property type="term" value="P:chromosome segregation"/>
    <property type="evidence" value="ECO:0007669"/>
    <property type="project" value="TreeGrafter"/>
</dbReference>
<comment type="subcellular location">
    <subcellularLocation>
        <location evidence="2">Chromosome</location>
        <location evidence="2">Centromere</location>
        <location evidence="2">Kinetochore</location>
    </subcellularLocation>
    <subcellularLocation>
        <location evidence="1">Nucleus</location>
    </subcellularLocation>
</comment>
<dbReference type="GO" id="GO:0043515">
    <property type="term" value="F:kinetochore binding"/>
    <property type="evidence" value="ECO:0007669"/>
    <property type="project" value="TreeGrafter"/>
</dbReference>
<dbReference type="OrthoDB" id="2274804at2759"/>
<dbReference type="InterPro" id="IPR008426">
    <property type="entry name" value="CENP-H_C"/>
</dbReference>
<evidence type="ECO:0000256" key="4">
    <source>
        <dbReference type="ARBA" id="ARBA00022838"/>
    </source>
</evidence>
<feature type="coiled-coil region" evidence="8">
    <location>
        <begin position="11"/>
        <end position="38"/>
    </location>
</feature>
<evidence type="ECO:0000313" key="11">
    <source>
        <dbReference type="Proteomes" id="UP000070501"/>
    </source>
</evidence>
<keyword evidence="3" id="KW-0158">Chromosome</keyword>
<evidence type="ECO:0000256" key="8">
    <source>
        <dbReference type="SAM" id="Coils"/>
    </source>
</evidence>
<evidence type="ECO:0000256" key="2">
    <source>
        <dbReference type="ARBA" id="ARBA00004629"/>
    </source>
</evidence>
<dbReference type="Proteomes" id="UP000070501">
    <property type="component" value="Unassembled WGS sequence"/>
</dbReference>
<dbReference type="InParanoid" id="A0A136J3V4"/>
<gene>
    <name evidence="10" type="ORF">Micbo1qcDRAFT_233221</name>
</gene>
<organism evidence="10 11">
    <name type="scientific">Microdochium bolleyi</name>
    <dbReference type="NCBI Taxonomy" id="196109"/>
    <lineage>
        <taxon>Eukaryota</taxon>
        <taxon>Fungi</taxon>
        <taxon>Dikarya</taxon>
        <taxon>Ascomycota</taxon>
        <taxon>Pezizomycotina</taxon>
        <taxon>Sordariomycetes</taxon>
        <taxon>Xylariomycetidae</taxon>
        <taxon>Xylariales</taxon>
        <taxon>Microdochiaceae</taxon>
        <taxon>Microdochium</taxon>
    </lineage>
</organism>
<dbReference type="PANTHER" id="PTHR48122">
    <property type="entry name" value="CENTROMERE PROTEIN H"/>
    <property type="match status" value="1"/>
</dbReference>